<feature type="domain" description="Clp ATPase C-terminal" evidence="5">
    <location>
        <begin position="697"/>
        <end position="791"/>
    </location>
</feature>
<proteinExistence type="predicted"/>
<dbReference type="PANTHER" id="PTHR48102:SF7">
    <property type="entry name" value="ATP-DEPENDENT CLP PROTEASE ATP-BINDING SUBUNIT CLPX-LIKE, MITOCHONDRIAL"/>
    <property type="match status" value="1"/>
</dbReference>
<dbReference type="Gene3D" id="3.40.50.300">
    <property type="entry name" value="P-loop containing nucleotide triphosphate hydrolases"/>
    <property type="match status" value="1"/>
</dbReference>
<evidence type="ECO:0000259" key="4">
    <source>
        <dbReference type="SMART" id="SM00382"/>
    </source>
</evidence>
<feature type="domain" description="AAA+ ATPase" evidence="4">
    <location>
        <begin position="496"/>
        <end position="643"/>
    </location>
</feature>
<dbReference type="NCBIfam" id="NF003745">
    <property type="entry name" value="PRK05342.1"/>
    <property type="match status" value="1"/>
</dbReference>
<dbReference type="InterPro" id="IPR050052">
    <property type="entry name" value="ATP-dep_Clp_protease_ClpX"/>
</dbReference>
<dbReference type="InterPro" id="IPR027417">
    <property type="entry name" value="P-loop_NTPase"/>
</dbReference>
<organism evidence="6 7">
    <name type="scientific">Stephanodiscus triporus</name>
    <dbReference type="NCBI Taxonomy" id="2934178"/>
    <lineage>
        <taxon>Eukaryota</taxon>
        <taxon>Sar</taxon>
        <taxon>Stramenopiles</taxon>
        <taxon>Ochrophyta</taxon>
        <taxon>Bacillariophyta</taxon>
        <taxon>Coscinodiscophyceae</taxon>
        <taxon>Thalassiosirophycidae</taxon>
        <taxon>Stephanodiscales</taxon>
        <taxon>Stephanodiscaceae</taxon>
        <taxon>Stephanodiscus</taxon>
    </lineage>
</organism>
<dbReference type="InterPro" id="IPR004487">
    <property type="entry name" value="Clp_protease_ATP-bd_su_ClpX"/>
</dbReference>
<dbReference type="InterPro" id="IPR003593">
    <property type="entry name" value="AAA+_ATPase"/>
</dbReference>
<reference evidence="6 7" key="1">
    <citation type="submission" date="2024-10" db="EMBL/GenBank/DDBJ databases">
        <title>Updated reference genomes for cyclostephanoid diatoms.</title>
        <authorList>
            <person name="Roberts W.R."/>
            <person name="Alverson A.J."/>
        </authorList>
    </citation>
    <scope>NUCLEOTIDE SEQUENCE [LARGE SCALE GENOMIC DNA]</scope>
    <source>
        <strain evidence="6 7">AJA276-08</strain>
    </source>
</reference>
<evidence type="ECO:0000256" key="1">
    <source>
        <dbReference type="ARBA" id="ARBA00022741"/>
    </source>
</evidence>
<dbReference type="EMBL" id="JALLAZ020001691">
    <property type="protein sequence ID" value="KAL3767889.1"/>
    <property type="molecule type" value="Genomic_DNA"/>
</dbReference>
<dbReference type="NCBIfam" id="TIGR00382">
    <property type="entry name" value="clpX"/>
    <property type="match status" value="1"/>
</dbReference>
<dbReference type="SMART" id="SM00382">
    <property type="entry name" value="AAA"/>
    <property type="match status" value="1"/>
</dbReference>
<name>A0ABD3MVJ4_9STRA</name>
<keyword evidence="7" id="KW-1185">Reference proteome</keyword>
<protein>
    <submittedName>
        <fullName evidence="6">Uncharacterized protein</fullName>
    </submittedName>
</protein>
<dbReference type="Pfam" id="PF07724">
    <property type="entry name" value="AAA_2"/>
    <property type="match status" value="1"/>
</dbReference>
<feature type="region of interest" description="Disordered" evidence="3">
    <location>
        <begin position="236"/>
        <end position="320"/>
    </location>
</feature>
<sequence length="834" mass="89758">MMIRHGLALRSPRCVLHRRAATTTTTGGGARRDAMTIRRHPRPSSSTRGIHIQPLPLPAVAQSRHRCRHHDYYESCDDDDDDVLLAGTAGAPRAHGGGGVGGGGPTTTAGGGGGFARFVGGGGGDRVGGGGGGDGGPRRCPKCGASVTFRGDASSSSSSMSSSSSGNNNNGGDDVPRQHAAADCYYCAACSGWFLVRNPTTTDGVDDVIGRATVGYMPTTPSSRKISQSQFVMQQIPDRSKDDHPRNKTSDAPRRPPGSAVRVVDQLGQQGSPHERVTTRHRAAAPPPPPPPSYQSSSGTNVDPPPPKTPPDRGLPTPREIFDGLNEYVIGQRNVKIALSVGVHNHYKRILVKEAQDAAATAMQVVRLEAMQREQERQQQRANVARREGHLGVDPDDDPNRGYDESAATFREPTIADLRLDQFGRTSPSAVVAPTPPGMAADVDVDDATASSSSSAPFCETPGIPDDDGRRRGFDSRSIANPNHDIGPEVEDCELDKSNIIIIGPTGSGKTLLVKTLAKLIDVPLVIADATCLTQAGYVGEDVESILFKLYLESGQDIERCQRGIVYIDEIDKIRKSGGNISISRDVSGEGVQHALLKIVEGHVINVPKNPRGDFIQIDTTNILFISGGAFAGLEQIINRRMDAASIGFGAKMKKNTEDFKVQGKYFDSAIPKDLVHFGMIPEYVGRFPVIVSTKGLDEKSLVDILTVPKNSLIKQYTFQFAMNGIRFHATECALREVAKMAFLRGSGARGLRSITENILMETMFVVPSIKGVHTVYLDSAAVRGERKPILLKHPDMTAKKFEELMKGGQTWENMEGAEVVHFEDSDDYFREAA</sequence>
<dbReference type="AlphaFoldDB" id="A0ABD3MVJ4"/>
<dbReference type="SMART" id="SM01086">
    <property type="entry name" value="ClpB_D2-small"/>
    <property type="match status" value="1"/>
</dbReference>
<dbReference type="FunFam" id="1.10.8.60:FF:000002">
    <property type="entry name" value="ATP-dependent Clp protease ATP-binding subunit ClpX"/>
    <property type="match status" value="1"/>
</dbReference>
<evidence type="ECO:0000313" key="7">
    <source>
        <dbReference type="Proteomes" id="UP001530315"/>
    </source>
</evidence>
<dbReference type="SUPFAM" id="SSF52540">
    <property type="entry name" value="P-loop containing nucleoside triphosphate hydrolases"/>
    <property type="match status" value="1"/>
</dbReference>
<dbReference type="Gene3D" id="1.10.8.60">
    <property type="match status" value="1"/>
</dbReference>
<evidence type="ECO:0000256" key="2">
    <source>
        <dbReference type="ARBA" id="ARBA00022840"/>
    </source>
</evidence>
<feature type="region of interest" description="Disordered" evidence="3">
    <location>
        <begin position="373"/>
        <end position="402"/>
    </location>
</feature>
<feature type="compositionally biased region" description="Low complexity" evidence="3">
    <location>
        <begin position="154"/>
        <end position="172"/>
    </location>
</feature>
<evidence type="ECO:0000259" key="5">
    <source>
        <dbReference type="SMART" id="SM01086"/>
    </source>
</evidence>
<feature type="compositionally biased region" description="Basic and acidic residues" evidence="3">
    <location>
        <begin position="238"/>
        <end position="254"/>
    </location>
</feature>
<dbReference type="InterPro" id="IPR003959">
    <property type="entry name" value="ATPase_AAA_core"/>
</dbReference>
<feature type="compositionally biased region" description="Gly residues" evidence="3">
    <location>
        <begin position="95"/>
        <end position="135"/>
    </location>
</feature>
<feature type="region of interest" description="Disordered" evidence="3">
    <location>
        <begin position="449"/>
        <end position="488"/>
    </location>
</feature>
<keyword evidence="2" id="KW-0067">ATP-binding</keyword>
<evidence type="ECO:0000313" key="6">
    <source>
        <dbReference type="EMBL" id="KAL3767889.1"/>
    </source>
</evidence>
<dbReference type="InterPro" id="IPR019489">
    <property type="entry name" value="Clp_ATPase_C"/>
</dbReference>
<keyword evidence="1" id="KW-0547">Nucleotide-binding</keyword>
<dbReference type="PANTHER" id="PTHR48102">
    <property type="entry name" value="ATP-DEPENDENT CLP PROTEASE ATP-BINDING SUBUNIT CLPX-LIKE, MITOCHONDRIAL-RELATED"/>
    <property type="match status" value="1"/>
</dbReference>
<dbReference type="GO" id="GO:0005524">
    <property type="term" value="F:ATP binding"/>
    <property type="evidence" value="ECO:0007669"/>
    <property type="project" value="UniProtKB-KW"/>
</dbReference>
<gene>
    <name evidence="6" type="ORF">ACHAW5_010132</name>
</gene>
<dbReference type="Proteomes" id="UP001530315">
    <property type="component" value="Unassembled WGS sequence"/>
</dbReference>
<evidence type="ECO:0000256" key="3">
    <source>
        <dbReference type="SAM" id="MobiDB-lite"/>
    </source>
</evidence>
<comment type="caution">
    <text evidence="6">The sequence shown here is derived from an EMBL/GenBank/DDBJ whole genome shotgun (WGS) entry which is preliminary data.</text>
</comment>
<feature type="region of interest" description="Disordered" evidence="3">
    <location>
        <begin position="87"/>
        <end position="174"/>
    </location>
</feature>
<accession>A0ABD3MVJ4</accession>